<evidence type="ECO:0000313" key="3">
    <source>
        <dbReference type="Proteomes" id="UP000431401"/>
    </source>
</evidence>
<gene>
    <name evidence="2" type="ORF">NRB56_19460</name>
</gene>
<evidence type="ECO:0000313" key="2">
    <source>
        <dbReference type="EMBL" id="MQY26381.1"/>
    </source>
</evidence>
<name>A0A7K0DL52_9NOCA</name>
<dbReference type="EMBL" id="WEGI01000004">
    <property type="protein sequence ID" value="MQY26381.1"/>
    <property type="molecule type" value="Genomic_DNA"/>
</dbReference>
<keyword evidence="3" id="KW-1185">Reference proteome</keyword>
<accession>A0A7K0DL52</accession>
<sequence>MVNPNPAVAQFECSTERTRESQDITGRSAGRAVRVRPDDTERRRYAAALREALHRCADRSTPESGGCRFVVAAGKTIALGAEGSDFIDPDFLVHLPGDRRDAPVLDTDVQLAGEVIPFPDGPYDFEFAKAYYACSGIPWYWEVLTERTPARIATVRAYALEIGHGVLADGVSPVRPANYLVAGEWHSSDTDGIAIGFPFPIEISWAELEF</sequence>
<protein>
    <recommendedName>
        <fullName evidence="4">Uma2 family endonuclease</fullName>
    </recommendedName>
</protein>
<feature type="region of interest" description="Disordered" evidence="1">
    <location>
        <begin position="15"/>
        <end position="34"/>
    </location>
</feature>
<reference evidence="2 3" key="1">
    <citation type="submission" date="2019-10" db="EMBL/GenBank/DDBJ databases">
        <title>Nocardia macrotermitis sp. nov. and Nocardia aurantia sp. nov., isolated from the gut of fungus growing-termite Macrotermes natalensis.</title>
        <authorList>
            <person name="Benndorf R."/>
            <person name="Schwitalla J."/>
            <person name="Martin K."/>
            <person name="De Beer W."/>
            <person name="Kaster A.-K."/>
            <person name="Vollmers J."/>
            <person name="Poulsen M."/>
            <person name="Beemelmanns C."/>
        </authorList>
    </citation>
    <scope>NUCLEOTIDE SEQUENCE [LARGE SCALE GENOMIC DNA]</scope>
    <source>
        <strain evidence="2 3">RB56</strain>
    </source>
</reference>
<dbReference type="Proteomes" id="UP000431401">
    <property type="component" value="Unassembled WGS sequence"/>
</dbReference>
<dbReference type="OrthoDB" id="4108239at2"/>
<proteinExistence type="predicted"/>
<evidence type="ECO:0008006" key="4">
    <source>
        <dbReference type="Google" id="ProtNLM"/>
    </source>
</evidence>
<dbReference type="AlphaFoldDB" id="A0A7K0DL52"/>
<evidence type="ECO:0000256" key="1">
    <source>
        <dbReference type="SAM" id="MobiDB-lite"/>
    </source>
</evidence>
<comment type="caution">
    <text evidence="2">The sequence shown here is derived from an EMBL/GenBank/DDBJ whole genome shotgun (WGS) entry which is preliminary data.</text>
</comment>
<organism evidence="2 3">
    <name type="scientific">Nocardia aurantia</name>
    <dbReference type="NCBI Taxonomy" id="2585199"/>
    <lineage>
        <taxon>Bacteria</taxon>
        <taxon>Bacillati</taxon>
        <taxon>Actinomycetota</taxon>
        <taxon>Actinomycetes</taxon>
        <taxon>Mycobacteriales</taxon>
        <taxon>Nocardiaceae</taxon>
        <taxon>Nocardia</taxon>
    </lineage>
</organism>
<dbReference type="RefSeq" id="WP_153340629.1">
    <property type="nucleotide sequence ID" value="NZ_WEGI01000004.1"/>
</dbReference>